<dbReference type="SUPFAM" id="SSF47240">
    <property type="entry name" value="Ferritin-like"/>
    <property type="match status" value="1"/>
</dbReference>
<dbReference type="EMBL" id="JAAEDH010000044">
    <property type="protein sequence ID" value="MBR0657585.1"/>
    <property type="molecule type" value="Genomic_DNA"/>
</dbReference>
<gene>
    <name evidence="1" type="ORF">GXW79_21095</name>
</gene>
<reference evidence="1" key="1">
    <citation type="submission" date="2020-01" db="EMBL/GenBank/DDBJ databases">
        <authorList>
            <person name="Rat A."/>
        </authorList>
    </citation>
    <scope>NUCLEOTIDE SEQUENCE</scope>
    <source>
        <strain evidence="1">LMG 28251</strain>
    </source>
</reference>
<dbReference type="PANTHER" id="PTHR30565:SF9">
    <property type="entry name" value="PROTEIN YCIF"/>
    <property type="match status" value="1"/>
</dbReference>
<dbReference type="PANTHER" id="PTHR30565">
    <property type="entry name" value="PROTEIN YCIF"/>
    <property type="match status" value="1"/>
</dbReference>
<dbReference type="InterPro" id="IPR009078">
    <property type="entry name" value="Ferritin-like_SF"/>
</dbReference>
<proteinExistence type="predicted"/>
<dbReference type="RefSeq" id="WP_211876444.1">
    <property type="nucleotide sequence ID" value="NZ_JAAEDH010000044.1"/>
</dbReference>
<evidence type="ECO:0000313" key="1">
    <source>
        <dbReference type="EMBL" id="MBR0657585.1"/>
    </source>
</evidence>
<evidence type="ECO:0000313" key="2">
    <source>
        <dbReference type="Proteomes" id="UP001196068"/>
    </source>
</evidence>
<accession>A0AAF1KL87</accession>
<dbReference type="AlphaFoldDB" id="A0AAF1KL87"/>
<name>A0AAF1KL87_9PROT</name>
<dbReference type="Pfam" id="PF05974">
    <property type="entry name" value="DUF892"/>
    <property type="match status" value="1"/>
</dbReference>
<protein>
    <submittedName>
        <fullName evidence="1">Ferritin-like domain-containing protein</fullName>
    </submittedName>
</protein>
<dbReference type="CDD" id="cd07909">
    <property type="entry name" value="YciF"/>
    <property type="match status" value="1"/>
</dbReference>
<keyword evidence="2" id="KW-1185">Reference proteome</keyword>
<comment type="caution">
    <text evidence="1">The sequence shown here is derived from an EMBL/GenBank/DDBJ whole genome shotgun (WGS) entry which is preliminary data.</text>
</comment>
<dbReference type="InterPro" id="IPR010287">
    <property type="entry name" value="DUF892_YciF-like"/>
</dbReference>
<sequence>MQTLDQLFLSQLKDIYYAERQILKALPKMAKAANSRALADAFTQHRVQTQGQVERLQEVFEILGKRAQGVTCEAINGIIEECEELLDEDKDASPVRDAGLAACGQAVEHYEMARYGTLVAWSKKMGATRISELLQQTLDEEKKTDQDLTSLSDQILSENKKAA</sequence>
<dbReference type="Proteomes" id="UP001196068">
    <property type="component" value="Unassembled WGS sequence"/>
</dbReference>
<dbReference type="InterPro" id="IPR012347">
    <property type="entry name" value="Ferritin-like"/>
</dbReference>
<reference evidence="1" key="2">
    <citation type="journal article" date="2021" name="Syst. Appl. Microbiol.">
        <title>Roseomonas hellenica sp. nov., isolated from roots of wild-growing Alkanna tinctoria.</title>
        <authorList>
            <person name="Rat A."/>
            <person name="Naranjo H.D."/>
            <person name="Lebbe L."/>
            <person name="Cnockaert M."/>
            <person name="Krigas N."/>
            <person name="Grigoriadou K."/>
            <person name="Maloupa E."/>
            <person name="Willems A."/>
        </authorList>
    </citation>
    <scope>NUCLEOTIDE SEQUENCE</scope>
    <source>
        <strain evidence="1">LMG 28251</strain>
    </source>
</reference>
<organism evidence="1 2">
    <name type="scientific">Plastoroseomonas arctica</name>
    <dbReference type="NCBI Taxonomy" id="1509237"/>
    <lineage>
        <taxon>Bacteria</taxon>
        <taxon>Pseudomonadati</taxon>
        <taxon>Pseudomonadota</taxon>
        <taxon>Alphaproteobacteria</taxon>
        <taxon>Acetobacterales</taxon>
        <taxon>Acetobacteraceae</taxon>
        <taxon>Plastoroseomonas</taxon>
    </lineage>
</organism>
<dbReference type="InterPro" id="IPR047114">
    <property type="entry name" value="YciF"/>
</dbReference>
<dbReference type="Gene3D" id="1.20.1260.10">
    <property type="match status" value="1"/>
</dbReference>